<accession>A0A1I2BYH5</accession>
<reference evidence="1 2" key="1">
    <citation type="submission" date="2016-10" db="EMBL/GenBank/DDBJ databases">
        <authorList>
            <person name="de Groot N.N."/>
        </authorList>
    </citation>
    <scope>NUCLEOTIDE SEQUENCE [LARGE SCALE GENOMIC DNA]</scope>
    <source>
        <strain evidence="1 2">DSM 43019</strain>
    </source>
</reference>
<proteinExistence type="predicted"/>
<name>A0A1I2BYH5_9ACTN</name>
<dbReference type="AlphaFoldDB" id="A0A1I2BYH5"/>
<protein>
    <submittedName>
        <fullName evidence="1">Uncharacterized protein</fullName>
    </submittedName>
</protein>
<evidence type="ECO:0000313" key="1">
    <source>
        <dbReference type="EMBL" id="SFE61015.1"/>
    </source>
</evidence>
<organism evidence="1 2">
    <name type="scientific">Actinoplanes philippinensis</name>
    <dbReference type="NCBI Taxonomy" id="35752"/>
    <lineage>
        <taxon>Bacteria</taxon>
        <taxon>Bacillati</taxon>
        <taxon>Actinomycetota</taxon>
        <taxon>Actinomycetes</taxon>
        <taxon>Micromonosporales</taxon>
        <taxon>Micromonosporaceae</taxon>
        <taxon>Actinoplanes</taxon>
    </lineage>
</organism>
<dbReference type="Proteomes" id="UP000199645">
    <property type="component" value="Unassembled WGS sequence"/>
</dbReference>
<gene>
    <name evidence="1" type="ORF">SAMN05421541_102595</name>
</gene>
<sequence length="42" mass="4572">MQATSEAARFQRIRNVVHDDILGVAHREGGGRVGLYAGFCGR</sequence>
<evidence type="ECO:0000313" key="2">
    <source>
        <dbReference type="Proteomes" id="UP000199645"/>
    </source>
</evidence>
<keyword evidence="2" id="KW-1185">Reference proteome</keyword>
<dbReference type="EMBL" id="FONV01000002">
    <property type="protein sequence ID" value="SFE61015.1"/>
    <property type="molecule type" value="Genomic_DNA"/>
</dbReference>